<gene>
    <name evidence="1" type="ORF">SBX64_16075</name>
</gene>
<accession>A0ABU4IXD1</accession>
<dbReference type="EMBL" id="JAWRCP010000002">
    <property type="protein sequence ID" value="MDW6094057.1"/>
    <property type="molecule type" value="Genomic_DNA"/>
</dbReference>
<name>A0ABU4IXD1_9VIBR</name>
<keyword evidence="2" id="KW-1185">Reference proteome</keyword>
<dbReference type="RefSeq" id="WP_318585410.1">
    <property type="nucleotide sequence ID" value="NZ_JAWRCP010000002.1"/>
</dbReference>
<organism evidence="1 2">
    <name type="scientific">Vibrio rhizosphaerae</name>
    <dbReference type="NCBI Taxonomy" id="398736"/>
    <lineage>
        <taxon>Bacteria</taxon>
        <taxon>Pseudomonadati</taxon>
        <taxon>Pseudomonadota</taxon>
        <taxon>Gammaproteobacteria</taxon>
        <taxon>Vibrionales</taxon>
        <taxon>Vibrionaceae</taxon>
        <taxon>Vibrio</taxon>
    </lineage>
</organism>
<proteinExistence type="predicted"/>
<evidence type="ECO:0000313" key="1">
    <source>
        <dbReference type="EMBL" id="MDW6094057.1"/>
    </source>
</evidence>
<dbReference type="Proteomes" id="UP001279860">
    <property type="component" value="Unassembled WGS sequence"/>
</dbReference>
<evidence type="ECO:0000313" key="2">
    <source>
        <dbReference type="Proteomes" id="UP001279860"/>
    </source>
</evidence>
<reference evidence="1 2" key="1">
    <citation type="submission" date="2023-11" db="EMBL/GenBank/DDBJ databases">
        <title>Plant-associative lifestyle of Vibrio porteresiae and its evolutionary dynamics.</title>
        <authorList>
            <person name="Rameshkumar N."/>
            <person name="Kirti K."/>
        </authorList>
    </citation>
    <scope>NUCLEOTIDE SEQUENCE [LARGE SCALE GENOMIC DNA]</scope>
    <source>
        <strain evidence="1 2">MSSRF7</strain>
    </source>
</reference>
<protein>
    <submittedName>
        <fullName evidence="1">Uncharacterized protein</fullName>
    </submittedName>
</protein>
<comment type="caution">
    <text evidence="1">The sequence shown here is derived from an EMBL/GenBank/DDBJ whole genome shotgun (WGS) entry which is preliminary data.</text>
</comment>
<sequence>MKADLADFFCYQSERDNLEPVTILPSGIYPNQNNTTITLDGWKIHDFEYFEFALGIQEYDTSYSPSIVGIDELMVNRAGTNWSNSNSAWEAYFYKDSDESISFATNTINAPNSYCYIKYVTGYRRRLSRTGLGELLSAMSLPNLCANSDLRINQRDFDGNWSKLAVGGYGYDQWMKVSDTHMAYVIEDGYYKPNSKYTVTRNNVVLGSFVSPLRGHFAVSLPFSTDGRFDIYMGEFKRPWHPIADGLERCRRYFYMIRGTVWALPWNRSAGKWVHAGVYFATQMRVVPKITCRKLNNWAANYPNSGGSVDEAWFNGNSIDESGCWVDYPSFDASIPLSELNNQIFSFK</sequence>